<dbReference type="RefSeq" id="WP_275615008.1">
    <property type="nucleotide sequence ID" value="NZ_JARFVB010000003.1"/>
</dbReference>
<keyword evidence="3" id="KW-1185">Reference proteome</keyword>
<reference evidence="2 3" key="1">
    <citation type="submission" date="2023-03" db="EMBL/GenBank/DDBJ databases">
        <title>Muricauda XX sp. nov. and Muricauda XXX sp. nov., two novel species isolated from Okinawa Trough.</title>
        <authorList>
            <person name="Cao W."/>
            <person name="Deng X."/>
        </authorList>
    </citation>
    <scope>NUCLEOTIDE SEQUENCE [LARGE SCALE GENOMIC DNA]</scope>
    <source>
        <strain evidence="2 3">334s03</strain>
    </source>
</reference>
<sequence length="104" mass="12039">MLKLSEISPLPNSVIEFLTKTASIEQVDRMIVFGSRAFLDHENYSDLDLAIDAPLITKKEWIILKEIAYYEVRTVLQLSLVHWNSNPVRLQEHIVKTGKIIYVK</sequence>
<dbReference type="Pfam" id="PF18765">
    <property type="entry name" value="Polbeta"/>
    <property type="match status" value="1"/>
</dbReference>
<accession>A0ABT5XX47</accession>
<dbReference type="InterPro" id="IPR041633">
    <property type="entry name" value="Polbeta"/>
</dbReference>
<protein>
    <submittedName>
        <fullName evidence="2">Nucleotidyltransferase domain-containing protein</fullName>
    </submittedName>
</protein>
<dbReference type="SUPFAM" id="SSF81301">
    <property type="entry name" value="Nucleotidyltransferase"/>
    <property type="match status" value="1"/>
</dbReference>
<proteinExistence type="predicted"/>
<gene>
    <name evidence="2" type="ORF">PY092_06320</name>
</gene>
<evidence type="ECO:0000313" key="3">
    <source>
        <dbReference type="Proteomes" id="UP001221366"/>
    </source>
</evidence>
<dbReference type="EMBL" id="JARFVB010000003">
    <property type="protein sequence ID" value="MDF0715755.1"/>
    <property type="molecule type" value="Genomic_DNA"/>
</dbReference>
<evidence type="ECO:0000259" key="1">
    <source>
        <dbReference type="Pfam" id="PF18765"/>
    </source>
</evidence>
<comment type="caution">
    <text evidence="2">The sequence shown here is derived from an EMBL/GenBank/DDBJ whole genome shotgun (WGS) entry which is preliminary data.</text>
</comment>
<organism evidence="2 3">
    <name type="scientific">Flagellimonas yonaguniensis</name>
    <dbReference type="NCBI Taxonomy" id="3031325"/>
    <lineage>
        <taxon>Bacteria</taxon>
        <taxon>Pseudomonadati</taxon>
        <taxon>Bacteroidota</taxon>
        <taxon>Flavobacteriia</taxon>
        <taxon>Flavobacteriales</taxon>
        <taxon>Flavobacteriaceae</taxon>
        <taxon>Flagellimonas</taxon>
    </lineage>
</organism>
<name>A0ABT5XX47_9FLAO</name>
<dbReference type="Proteomes" id="UP001221366">
    <property type="component" value="Unassembled WGS sequence"/>
</dbReference>
<evidence type="ECO:0000313" key="2">
    <source>
        <dbReference type="EMBL" id="MDF0715755.1"/>
    </source>
</evidence>
<dbReference type="InterPro" id="IPR043519">
    <property type="entry name" value="NT_sf"/>
</dbReference>
<dbReference type="Gene3D" id="3.30.460.10">
    <property type="entry name" value="Beta Polymerase, domain 2"/>
    <property type="match status" value="1"/>
</dbReference>
<feature type="domain" description="Polymerase beta nucleotidyltransferase" evidence="1">
    <location>
        <begin position="25"/>
        <end position="103"/>
    </location>
</feature>